<proteinExistence type="predicted"/>
<dbReference type="EMBL" id="UXAV01000020">
    <property type="protein sequence ID" value="VDC21626.1"/>
    <property type="molecule type" value="Genomic_DNA"/>
</dbReference>
<accession>A0A3P5WSP3</accession>
<gene>
    <name evidence="1" type="ORF">FILTAD_00630</name>
</gene>
<evidence type="ECO:0000313" key="1">
    <source>
        <dbReference type="EMBL" id="VDC21626.1"/>
    </source>
</evidence>
<dbReference type="AlphaFoldDB" id="A0A3P5WSP3"/>
<organism evidence="1 2">
    <name type="scientific">Filibacter tadaridae</name>
    <dbReference type="NCBI Taxonomy" id="2483811"/>
    <lineage>
        <taxon>Bacteria</taxon>
        <taxon>Bacillati</taxon>
        <taxon>Bacillota</taxon>
        <taxon>Bacilli</taxon>
        <taxon>Bacillales</taxon>
        <taxon>Caryophanaceae</taxon>
        <taxon>Filibacter</taxon>
    </lineage>
</organism>
<name>A0A3P5WSP3_9BACL</name>
<reference evidence="1 2" key="1">
    <citation type="submission" date="2018-11" db="EMBL/GenBank/DDBJ databases">
        <authorList>
            <person name="Criscuolo A."/>
        </authorList>
    </citation>
    <scope>NUCLEOTIDE SEQUENCE [LARGE SCALE GENOMIC DNA]</scope>
    <source>
        <strain evidence="1">ATB-66</strain>
    </source>
</reference>
<protein>
    <submittedName>
        <fullName evidence="1">Uncharacterized protein</fullName>
    </submittedName>
</protein>
<dbReference type="Proteomes" id="UP000270468">
    <property type="component" value="Unassembled WGS sequence"/>
</dbReference>
<keyword evidence="2" id="KW-1185">Reference proteome</keyword>
<evidence type="ECO:0000313" key="2">
    <source>
        <dbReference type="Proteomes" id="UP000270468"/>
    </source>
</evidence>
<sequence>MEMKEEEGKTNERYSYIEYERISGAGKAE</sequence>